<accession>A0A6N1VGE5</accession>
<dbReference type="GO" id="GO:0005198">
    <property type="term" value="F:structural molecule activity"/>
    <property type="evidence" value="ECO:0007669"/>
    <property type="project" value="InterPro"/>
</dbReference>
<reference evidence="2 3" key="1">
    <citation type="submission" date="2020-06" db="EMBL/GenBank/DDBJ databases">
        <title>Oricola thermophila sp. nov. isolated from a tidal sediments.</title>
        <authorList>
            <person name="Kwon K.K."/>
            <person name="Yang S.-H."/>
            <person name="Park M.-J."/>
        </authorList>
    </citation>
    <scope>NUCLEOTIDE SEQUENCE [LARGE SCALE GENOMIC DNA]</scope>
    <source>
        <strain evidence="2 3">MEBiC13590</strain>
    </source>
</reference>
<evidence type="ECO:0000256" key="1">
    <source>
        <dbReference type="SAM" id="MobiDB-lite"/>
    </source>
</evidence>
<dbReference type="AlphaFoldDB" id="A0A6N1VGE5"/>
<protein>
    <submittedName>
        <fullName evidence="2">Phage portal protein</fullName>
    </submittedName>
</protein>
<dbReference type="InterPro" id="IPR006429">
    <property type="entry name" value="Phage_lambda_portal"/>
</dbReference>
<dbReference type="Proteomes" id="UP000509367">
    <property type="component" value="Chromosome"/>
</dbReference>
<dbReference type="GO" id="GO:0019068">
    <property type="term" value="P:virion assembly"/>
    <property type="evidence" value="ECO:0007669"/>
    <property type="project" value="InterPro"/>
</dbReference>
<dbReference type="RefSeq" id="WP_175276618.1">
    <property type="nucleotide sequence ID" value="NZ_CP054836.1"/>
</dbReference>
<dbReference type="EMBL" id="CP054836">
    <property type="protein sequence ID" value="QKV18725.1"/>
    <property type="molecule type" value="Genomic_DNA"/>
</dbReference>
<evidence type="ECO:0000313" key="3">
    <source>
        <dbReference type="Proteomes" id="UP000509367"/>
    </source>
</evidence>
<dbReference type="NCBIfam" id="TIGR01539">
    <property type="entry name" value="portal_lambda"/>
    <property type="match status" value="1"/>
</dbReference>
<feature type="region of interest" description="Disordered" evidence="1">
    <location>
        <begin position="517"/>
        <end position="568"/>
    </location>
</feature>
<keyword evidence="3" id="KW-1185">Reference proteome</keyword>
<sequence>MTEPVIYGANGDPLPQDLRRMARTRARINALGRFNPAYQGAGIDHPSLRDWSAPYVSGQGALAGEREILAARVHDLVRNDGWTSSAVTKKLNNIVGSGWRLNALPNWRVLGISRDEAEAVSDRIEALWLDYATETGFWADAERAGNVSSVLGLAARHYIIDGESFGVLVWRDESPTGFQTAMQVVHPQRCSNPNMVPDREDLRDGVALDALGAACGYWFRQAHPGDRFLAGRNPMTWEYFPRETEWGRPRVVHCYTRGEAGMTRAVSDFVANLRKQRQIHQYDDFELRAAGMNALLAAFIKTPFDAELLADAMDATDPAQKLSDTMQAMADAQASVYSQDPIRLDGAQLNFLNPGEDVILTRPQHPNSGFEAFVKFGLRNLAAVAGITAEQLTQDWSEVNYSSARAALQEVWKGFHTMKAVVASQFMQPWYRAWLEEVFDKGLVEVPAGAPPFRDAPEAWAQADWIGTGRGYIDPQKEAEAAAMRISLGVSTLEREAAEQGLDWKAVAEQRAREREFLRSLGMDPDAGRPEARIQPQEPDEEEPSAAEQKRRRARSRSGVPLIARRPG</sequence>
<organism evidence="2 3">
    <name type="scientific">Oricola thermophila</name>
    <dbReference type="NCBI Taxonomy" id="2742145"/>
    <lineage>
        <taxon>Bacteria</taxon>
        <taxon>Pseudomonadati</taxon>
        <taxon>Pseudomonadota</taxon>
        <taxon>Alphaproteobacteria</taxon>
        <taxon>Hyphomicrobiales</taxon>
        <taxon>Ahrensiaceae</taxon>
        <taxon>Oricola</taxon>
    </lineage>
</organism>
<evidence type="ECO:0000313" key="2">
    <source>
        <dbReference type="EMBL" id="QKV18725.1"/>
    </source>
</evidence>
<dbReference type="KEGG" id="orm:HTY61_09815"/>
<proteinExistence type="predicted"/>
<dbReference type="Pfam" id="PF05136">
    <property type="entry name" value="Phage_portal_2"/>
    <property type="match status" value="1"/>
</dbReference>
<gene>
    <name evidence="2" type="ORF">HTY61_09815</name>
</gene>
<name>A0A6N1VGE5_9HYPH</name>